<evidence type="ECO:0000313" key="2">
    <source>
        <dbReference type="EMBL" id="ODQ77897.1"/>
    </source>
</evidence>
<feature type="region of interest" description="Disordered" evidence="1">
    <location>
        <begin position="213"/>
        <end position="240"/>
    </location>
</feature>
<dbReference type="RefSeq" id="XP_018983225.1">
    <property type="nucleotide sequence ID" value="XM_019133033.1"/>
</dbReference>
<evidence type="ECO:0000256" key="1">
    <source>
        <dbReference type="SAM" id="MobiDB-lite"/>
    </source>
</evidence>
<gene>
    <name evidence="2" type="ORF">BABINDRAFT_9873</name>
</gene>
<proteinExistence type="predicted"/>
<feature type="region of interest" description="Disordered" evidence="1">
    <location>
        <begin position="1"/>
        <end position="21"/>
    </location>
</feature>
<feature type="region of interest" description="Disordered" evidence="1">
    <location>
        <begin position="142"/>
        <end position="174"/>
    </location>
</feature>
<feature type="region of interest" description="Disordered" evidence="1">
    <location>
        <begin position="36"/>
        <end position="65"/>
    </location>
</feature>
<protein>
    <submittedName>
        <fullName evidence="2">Uncharacterized protein</fullName>
    </submittedName>
</protein>
<reference evidence="3" key="1">
    <citation type="submission" date="2016-05" db="EMBL/GenBank/DDBJ databases">
        <title>Comparative genomics of biotechnologically important yeasts.</title>
        <authorList>
            <consortium name="DOE Joint Genome Institute"/>
            <person name="Riley R."/>
            <person name="Haridas S."/>
            <person name="Wolfe K.H."/>
            <person name="Lopes M.R."/>
            <person name="Hittinger C.T."/>
            <person name="Goker M."/>
            <person name="Salamov A."/>
            <person name="Wisecaver J."/>
            <person name="Long T.M."/>
            <person name="Aerts A.L."/>
            <person name="Barry K."/>
            <person name="Choi C."/>
            <person name="Clum A."/>
            <person name="Coughlan A.Y."/>
            <person name="Deshpande S."/>
            <person name="Douglass A.P."/>
            <person name="Hanson S.J."/>
            <person name="Klenk H.-P."/>
            <person name="Labutti K."/>
            <person name="Lapidus A."/>
            <person name="Lindquist E."/>
            <person name="Lipzen A."/>
            <person name="Meier-Kolthoff J.P."/>
            <person name="Ohm R.A."/>
            <person name="Otillar R.P."/>
            <person name="Pangilinan J."/>
            <person name="Peng Y."/>
            <person name="Rokas A."/>
            <person name="Rosa C.A."/>
            <person name="Scheuner C."/>
            <person name="Sibirny A.A."/>
            <person name="Slot J.C."/>
            <person name="Stielow J.B."/>
            <person name="Sun H."/>
            <person name="Kurtzman C.P."/>
            <person name="Blackwell M."/>
            <person name="Grigoriev I.V."/>
            <person name="Jeffries T.W."/>
        </authorList>
    </citation>
    <scope>NUCLEOTIDE SEQUENCE [LARGE SCALE GENOMIC DNA]</scope>
    <source>
        <strain evidence="3">NRRL Y-12698</strain>
    </source>
</reference>
<feature type="compositionally biased region" description="Polar residues" evidence="1">
    <location>
        <begin position="142"/>
        <end position="169"/>
    </location>
</feature>
<dbReference type="GeneID" id="30150886"/>
<accession>A0A1E3QLN2</accession>
<dbReference type="Proteomes" id="UP000094336">
    <property type="component" value="Unassembled WGS sequence"/>
</dbReference>
<organism evidence="2 3">
    <name type="scientific">Babjeviella inositovora NRRL Y-12698</name>
    <dbReference type="NCBI Taxonomy" id="984486"/>
    <lineage>
        <taxon>Eukaryota</taxon>
        <taxon>Fungi</taxon>
        <taxon>Dikarya</taxon>
        <taxon>Ascomycota</taxon>
        <taxon>Saccharomycotina</taxon>
        <taxon>Pichiomycetes</taxon>
        <taxon>Serinales incertae sedis</taxon>
        <taxon>Babjeviella</taxon>
    </lineage>
</organism>
<evidence type="ECO:0000313" key="3">
    <source>
        <dbReference type="Proteomes" id="UP000094336"/>
    </source>
</evidence>
<name>A0A1E3QLN2_9ASCO</name>
<dbReference type="AlphaFoldDB" id="A0A1E3QLN2"/>
<dbReference type="OrthoDB" id="5374328at2759"/>
<sequence length="527" mass="56679">MSGTTTSTAARPASIASPPLPTSQLTYTILAKQTFPQSTSPRLSFSSNRSPTITTTSSGAPILPYQSQPLKKTISTQAENGSLHSGSGRSIASAIVVSDGVSTGPVLTGACSPGYSKKVAYNYPVTSQPLHSMAKAMERPITNSAPTQSSNPTQTSEKHTIQSSKSPVSTYKPLQPFSQSQKLHGLSQTPFATPQISPNPVSILNKVSNVAIRPNPKAGSKKTNPKKAQAPVQPATPTDQELKQTLLVKIKENENLKKLIDNMKVEITKLKTVQRVQYSKYPVNADTTALAVGVDPGSIKMGRAQSISNHLPDHQYPHLHSNPARSPASFSEDGSDEDGSEEDLAAGYRSLIGERDLLPSPVVSSMDTHVLPPSSWLDAESYGDSSFEVDYSVDDLRLKRSKTSSSASSLMTVTGLMRKSLVSTQESTLSGKTFKRFSMKRTGTEPLYVSERKIFEQCGFCDVDSPCLCLEAELEMEDLLSGGQGGKLLGVTIRKCERLDLWDSARVKIELSGFSPGADFDSDVTME</sequence>
<dbReference type="EMBL" id="KV454438">
    <property type="protein sequence ID" value="ODQ77897.1"/>
    <property type="molecule type" value="Genomic_DNA"/>
</dbReference>
<keyword evidence="3" id="KW-1185">Reference proteome</keyword>
<feature type="region of interest" description="Disordered" evidence="1">
    <location>
        <begin position="309"/>
        <end position="342"/>
    </location>
</feature>
<feature type="compositionally biased region" description="Acidic residues" evidence="1">
    <location>
        <begin position="333"/>
        <end position="342"/>
    </location>
</feature>